<dbReference type="InterPro" id="IPR027278">
    <property type="entry name" value="ACCD_DCysDesulf"/>
</dbReference>
<evidence type="ECO:0000256" key="5">
    <source>
        <dbReference type="PIRSR" id="PIRSR006278-2"/>
    </source>
</evidence>
<dbReference type="EMBL" id="JANSKX010000039">
    <property type="protein sequence ID" value="MCY1595730.1"/>
    <property type="molecule type" value="Genomic_DNA"/>
</dbReference>
<dbReference type="AlphaFoldDB" id="A0A9Q4D8S2"/>
<sequence length="322" mass="36268">MLENKLNVAQLDTPIQKLEHLSQDYGRNIYIKRDDFTGTELSGNKIRKLEYTIQYALDHEYDTIITTGAVTSNHARATTALCAKENLECHLVLSGSQQLVEGNLFLNQLMGARIHSIESSNERDVTMKTIASELQEEGKRPLIVPVGASDWIGTHGYVNAYKEILKQEHQLGIKFDVINVAVGSGGTYAGLWYGNHHYQSNKQIVGYAVDADREIFTEKVKHLVKDIDKSTTDFDTIDINDHYVGQGYGQATDEELRFYIDIAQKEGLVLDPTYTGKAFRGMLTELENGTFDDAENILFIHTGGLQGYTQEVRERMLKLLDK</sequence>
<evidence type="ECO:0000256" key="2">
    <source>
        <dbReference type="ARBA" id="ARBA00008639"/>
    </source>
</evidence>
<dbReference type="InterPro" id="IPR001926">
    <property type="entry name" value="TrpB-like_PALP"/>
</dbReference>
<evidence type="ECO:0000256" key="3">
    <source>
        <dbReference type="ARBA" id="ARBA00022898"/>
    </source>
</evidence>
<comment type="caution">
    <text evidence="7">The sequence shown here is derived from an EMBL/GenBank/DDBJ whole genome shotgun (WGS) entry which is preliminary data.</text>
</comment>
<evidence type="ECO:0000256" key="1">
    <source>
        <dbReference type="ARBA" id="ARBA00001933"/>
    </source>
</evidence>
<accession>A0A9Q4D8S2</accession>
<feature type="modified residue" description="N6-(pyridoxal phosphate)lysine" evidence="5">
    <location>
        <position position="45"/>
    </location>
</feature>
<dbReference type="GO" id="GO:1901605">
    <property type="term" value="P:alpha-amino acid metabolic process"/>
    <property type="evidence" value="ECO:0007669"/>
    <property type="project" value="UniProtKB-ARBA"/>
</dbReference>
<evidence type="ECO:0000313" key="8">
    <source>
        <dbReference type="Proteomes" id="UP001081438"/>
    </source>
</evidence>
<dbReference type="PANTHER" id="PTHR43780">
    <property type="entry name" value="1-AMINOCYCLOPROPANE-1-CARBOXYLATE DEAMINASE-RELATED"/>
    <property type="match status" value="1"/>
</dbReference>
<feature type="domain" description="Tryptophan synthase beta chain-like PALP" evidence="6">
    <location>
        <begin position="11"/>
        <end position="303"/>
    </location>
</feature>
<dbReference type="RefSeq" id="WP_268210751.1">
    <property type="nucleotide sequence ID" value="NZ_JANSKK010000003.1"/>
</dbReference>
<dbReference type="Gene3D" id="3.40.50.1100">
    <property type="match status" value="2"/>
</dbReference>
<dbReference type="Pfam" id="PF00291">
    <property type="entry name" value="PALP"/>
    <property type="match status" value="1"/>
</dbReference>
<comment type="similarity">
    <text evidence="2">Belongs to the ACC deaminase/D-cysteine desulfhydrase family.</text>
</comment>
<protein>
    <submittedName>
        <fullName evidence="7">D-cysteine desulfhydrase family protein</fullName>
    </submittedName>
</protein>
<dbReference type="InterPro" id="IPR005966">
    <property type="entry name" value="D-Cys_desShydrase"/>
</dbReference>
<name>A0A9Q4D8S2_9STAP</name>
<evidence type="ECO:0000259" key="6">
    <source>
        <dbReference type="Pfam" id="PF00291"/>
    </source>
</evidence>
<evidence type="ECO:0000313" key="7">
    <source>
        <dbReference type="EMBL" id="MCY1595730.1"/>
    </source>
</evidence>
<dbReference type="NCBIfam" id="TIGR01275">
    <property type="entry name" value="ACC_deam_rel"/>
    <property type="match status" value="1"/>
</dbReference>
<keyword evidence="3 5" id="KW-0663">Pyridoxal phosphate</keyword>
<comment type="cofactor">
    <cofactor evidence="1">
        <name>pyridoxal 5'-phosphate</name>
        <dbReference type="ChEBI" id="CHEBI:597326"/>
    </cofactor>
</comment>
<dbReference type="GO" id="GO:0019148">
    <property type="term" value="F:D-cysteine desulfhydrase activity"/>
    <property type="evidence" value="ECO:0007669"/>
    <property type="project" value="TreeGrafter"/>
</dbReference>
<evidence type="ECO:0000256" key="4">
    <source>
        <dbReference type="PIRSR" id="PIRSR006278-1"/>
    </source>
</evidence>
<feature type="active site" description="Nucleophile" evidence="4">
    <location>
        <position position="72"/>
    </location>
</feature>
<organism evidence="7 8">
    <name type="scientific">Staphylococcus pettenkoferi</name>
    <dbReference type="NCBI Taxonomy" id="170573"/>
    <lineage>
        <taxon>Bacteria</taxon>
        <taxon>Bacillati</taxon>
        <taxon>Bacillota</taxon>
        <taxon>Bacilli</taxon>
        <taxon>Bacillales</taxon>
        <taxon>Staphylococcaceae</taxon>
        <taxon>Staphylococcus</taxon>
    </lineage>
</organism>
<dbReference type="PIRSF" id="PIRSF006278">
    <property type="entry name" value="ACCD_DCysDesulf"/>
    <property type="match status" value="1"/>
</dbReference>
<reference evidence="7" key="1">
    <citation type="journal article" date="2022" name="Int. J. Mol. Sci.">
        <title>Phenotypic and genotypic virulence characterisation of Staphylococcus pettenkoferi strains isolated from human bloodstream and diabetic foot infections.</title>
        <authorList>
            <person name="Magnan C."/>
        </authorList>
    </citation>
    <scope>NUCLEOTIDE SEQUENCE</scope>
    <source>
        <strain evidence="7">NSP020P</strain>
    </source>
</reference>
<dbReference type="InterPro" id="IPR036052">
    <property type="entry name" value="TrpB-like_PALP_sf"/>
</dbReference>
<gene>
    <name evidence="7" type="ORF">NW112_10815</name>
</gene>
<dbReference type="PANTHER" id="PTHR43780:SF2">
    <property type="entry name" value="1-AMINOCYCLOPROPANE-1-CARBOXYLATE DEAMINASE-RELATED"/>
    <property type="match status" value="1"/>
</dbReference>
<dbReference type="Proteomes" id="UP001081438">
    <property type="component" value="Unassembled WGS sequence"/>
</dbReference>
<dbReference type="SUPFAM" id="SSF53686">
    <property type="entry name" value="Tryptophan synthase beta subunit-like PLP-dependent enzymes"/>
    <property type="match status" value="1"/>
</dbReference>
<proteinExistence type="inferred from homology"/>